<evidence type="ECO:0000313" key="5">
    <source>
        <dbReference type="Proteomes" id="UP000598032"/>
    </source>
</evidence>
<evidence type="ECO:0000259" key="3">
    <source>
        <dbReference type="Pfam" id="PF11740"/>
    </source>
</evidence>
<feature type="compositionally biased region" description="Basic residues" evidence="2">
    <location>
        <begin position="321"/>
        <end position="332"/>
    </location>
</feature>
<proteinExistence type="predicted"/>
<feature type="region of interest" description="Disordered" evidence="2">
    <location>
        <begin position="317"/>
        <end position="359"/>
    </location>
</feature>
<dbReference type="RefSeq" id="WP_201640741.1">
    <property type="nucleotide sequence ID" value="NZ_CAJHCP010000001.1"/>
</dbReference>
<comment type="caution">
    <text evidence="4">The sequence shown here is derived from an EMBL/GenBank/DDBJ whole genome shotgun (WGS) entry which is preliminary data.</text>
</comment>
<evidence type="ECO:0000313" key="4">
    <source>
        <dbReference type="EMBL" id="CAD6512001.1"/>
    </source>
</evidence>
<dbReference type="Proteomes" id="UP000598032">
    <property type="component" value="Unassembled WGS sequence"/>
</dbReference>
<accession>A0ABN7HEJ9</accession>
<evidence type="ECO:0000256" key="2">
    <source>
        <dbReference type="SAM" id="MobiDB-lite"/>
    </source>
</evidence>
<evidence type="ECO:0000256" key="1">
    <source>
        <dbReference type="SAM" id="Coils"/>
    </source>
</evidence>
<dbReference type="EMBL" id="CAJHCP010000001">
    <property type="protein sequence ID" value="CAD6512001.1"/>
    <property type="molecule type" value="Genomic_DNA"/>
</dbReference>
<organism evidence="4 5">
    <name type="scientific">Paraburkholderia metrosideri</name>
    <dbReference type="NCBI Taxonomy" id="580937"/>
    <lineage>
        <taxon>Bacteria</taxon>
        <taxon>Pseudomonadati</taxon>
        <taxon>Pseudomonadota</taxon>
        <taxon>Betaproteobacteria</taxon>
        <taxon>Burkholderiales</taxon>
        <taxon>Burkholderiaceae</taxon>
        <taxon>Paraburkholderia</taxon>
    </lineage>
</organism>
<gene>
    <name evidence="4" type="ORF">LMG28140_00525</name>
</gene>
<reference evidence="4 5" key="1">
    <citation type="submission" date="2020-10" db="EMBL/GenBank/DDBJ databases">
        <authorList>
            <person name="Peeters C."/>
        </authorList>
    </citation>
    <scope>NUCLEOTIDE SEQUENCE [LARGE SCALE GENOMIC DNA]</scope>
    <source>
        <strain evidence="4 5">LMG 28140</strain>
    </source>
</reference>
<feature type="domain" description="KfrA N-terminal DNA-binding" evidence="3">
    <location>
        <begin position="24"/>
        <end position="133"/>
    </location>
</feature>
<sequence length="359" mass="39334">MTLESDIEMVRERVSDTQALYREVCALMFFRYGETPTANRLYQLVRKGSMSAPAKALRDFWVEVREKTRVDVGRPDLPAEVAAAAGELAANLWRLSSDAANAGLEVFRQDAQAELAAARERASNAELQRTEASRKAEQAADTAVALGQQIGALEARLVELQTANDMLTKQLALSKEEIAAGAVALADARRDFAEELAKLRQSHDQNEQRLAAAEKRALLEIESERAAAARVRKEWQAINERTTLVEAEHRSERDALRDALATAKAELAASAARCSEIDALSAEKDALLAERLAASELLRQRVDTLALRLEAARADTTLGRPHPHLGRRSRSRVKADAQGRASIDLSGGPFVRRPSGQKP</sequence>
<dbReference type="InterPro" id="IPR021104">
    <property type="entry name" value="KfrA_DNA-bd_N"/>
</dbReference>
<protein>
    <recommendedName>
        <fullName evidence="3">KfrA N-terminal DNA-binding domain-containing protein</fullName>
    </recommendedName>
</protein>
<feature type="coiled-coil region" evidence="1">
    <location>
        <begin position="108"/>
        <end position="216"/>
    </location>
</feature>
<keyword evidence="1" id="KW-0175">Coiled coil</keyword>
<dbReference type="Pfam" id="PF11740">
    <property type="entry name" value="KfrA_N"/>
    <property type="match status" value="1"/>
</dbReference>
<name>A0ABN7HEJ9_9BURK</name>
<keyword evidence="5" id="KW-1185">Reference proteome</keyword>